<evidence type="ECO:0000256" key="1">
    <source>
        <dbReference type="SAM" id="Phobius"/>
    </source>
</evidence>
<dbReference type="GeneID" id="5972504"/>
<dbReference type="InParanoid" id="Q0USP5"/>
<dbReference type="AlphaFoldDB" id="Q0USP5"/>
<dbReference type="Proteomes" id="UP000001055">
    <property type="component" value="Unassembled WGS sequence"/>
</dbReference>
<dbReference type="HOGENOM" id="CLU_1750366_0_0_1"/>
<keyword evidence="1" id="KW-0472">Membrane</keyword>
<evidence type="ECO:0000313" key="3">
    <source>
        <dbReference type="Proteomes" id="UP000001055"/>
    </source>
</evidence>
<gene>
    <name evidence="2" type="ORF">SNOG_05219</name>
</gene>
<dbReference type="EMBL" id="CH445331">
    <property type="protein sequence ID" value="EAT87610.2"/>
    <property type="molecule type" value="Genomic_DNA"/>
</dbReference>
<keyword evidence="1" id="KW-1133">Transmembrane helix</keyword>
<dbReference type="RefSeq" id="XP_001795629.1">
    <property type="nucleotide sequence ID" value="XM_001795577.1"/>
</dbReference>
<proteinExistence type="predicted"/>
<protein>
    <submittedName>
        <fullName evidence="2">Uncharacterized protein</fullName>
    </submittedName>
</protein>
<dbReference type="KEGG" id="pno:SNOG_05219"/>
<accession>Q0USP5</accession>
<keyword evidence="1" id="KW-0812">Transmembrane</keyword>
<organism evidence="2 3">
    <name type="scientific">Phaeosphaeria nodorum (strain SN15 / ATCC MYA-4574 / FGSC 10173)</name>
    <name type="common">Glume blotch fungus</name>
    <name type="synonym">Parastagonospora nodorum</name>
    <dbReference type="NCBI Taxonomy" id="321614"/>
    <lineage>
        <taxon>Eukaryota</taxon>
        <taxon>Fungi</taxon>
        <taxon>Dikarya</taxon>
        <taxon>Ascomycota</taxon>
        <taxon>Pezizomycotina</taxon>
        <taxon>Dothideomycetes</taxon>
        <taxon>Pleosporomycetidae</taxon>
        <taxon>Pleosporales</taxon>
        <taxon>Pleosporineae</taxon>
        <taxon>Phaeosphaeriaceae</taxon>
        <taxon>Parastagonospora</taxon>
    </lineage>
</organism>
<dbReference type="VEuPathDB" id="FungiDB:JI435_440610"/>
<feature type="transmembrane region" description="Helical" evidence="1">
    <location>
        <begin position="21"/>
        <end position="44"/>
    </location>
</feature>
<dbReference type="eggNOG" id="ENOG502RIRA">
    <property type="taxonomic scope" value="Eukaryota"/>
</dbReference>
<reference evidence="3" key="1">
    <citation type="journal article" date="2007" name="Plant Cell">
        <title>Dothideomycete-plant interactions illuminated by genome sequencing and EST analysis of the wheat pathogen Stagonospora nodorum.</title>
        <authorList>
            <person name="Hane J.K."/>
            <person name="Lowe R.G."/>
            <person name="Solomon P.S."/>
            <person name="Tan K.C."/>
            <person name="Schoch C.L."/>
            <person name="Spatafora J.W."/>
            <person name="Crous P.W."/>
            <person name="Kodira C."/>
            <person name="Birren B.W."/>
            <person name="Galagan J.E."/>
            <person name="Torriani S.F."/>
            <person name="McDonald B.A."/>
            <person name="Oliver R.P."/>
        </authorList>
    </citation>
    <scope>NUCLEOTIDE SEQUENCE [LARGE SCALE GENOMIC DNA]</scope>
    <source>
        <strain evidence="3">SN15 / ATCC MYA-4574 / FGSC 10173</strain>
    </source>
</reference>
<sequence length="149" mass="16847">MVPVATTRYLIIYSFAKPNNLILPYSIFLAAATIFAVIAIWSLWQNGIPAADGGFFISKELKSLEIRYGELAIEEVLEIEERKLGFGTVEETSNTNNHILHLPRKQVPIKHYLLRQLTGITPVELGGCLSWIWRRIEFGEPAPLFVAYS</sequence>
<name>Q0USP5_PHANO</name>
<evidence type="ECO:0000313" key="2">
    <source>
        <dbReference type="EMBL" id="EAT87610.2"/>
    </source>
</evidence>